<name>A0ABS8XSE8_9BURK</name>
<gene>
    <name evidence="2" type="ORF">LXT13_05035</name>
</gene>
<evidence type="ECO:0000313" key="3">
    <source>
        <dbReference type="Proteomes" id="UP001200741"/>
    </source>
</evidence>
<accession>A0ABS8XSE8</accession>
<dbReference type="EMBL" id="JAJTWU010000002">
    <property type="protein sequence ID" value="MCE4553812.1"/>
    <property type="molecule type" value="Genomic_DNA"/>
</dbReference>
<organism evidence="2 3">
    <name type="scientific">Pelomonas cellulosilytica</name>
    <dbReference type="NCBI Taxonomy" id="2906762"/>
    <lineage>
        <taxon>Bacteria</taxon>
        <taxon>Pseudomonadati</taxon>
        <taxon>Pseudomonadota</taxon>
        <taxon>Betaproteobacteria</taxon>
        <taxon>Burkholderiales</taxon>
        <taxon>Sphaerotilaceae</taxon>
        <taxon>Roseateles</taxon>
    </lineage>
</organism>
<reference evidence="2 3" key="1">
    <citation type="submission" date="2021-12" db="EMBL/GenBank/DDBJ databases">
        <title>Genome seq of P8.</title>
        <authorList>
            <person name="Seo T."/>
        </authorList>
    </citation>
    <scope>NUCLEOTIDE SEQUENCE [LARGE SCALE GENOMIC DNA]</scope>
    <source>
        <strain evidence="2 3">P8</strain>
    </source>
</reference>
<protein>
    <submittedName>
        <fullName evidence="2">PilZ domain-containing protein</fullName>
    </submittedName>
</protein>
<dbReference type="SUPFAM" id="SSF141371">
    <property type="entry name" value="PilZ domain-like"/>
    <property type="match status" value="1"/>
</dbReference>
<dbReference type="Pfam" id="PF07238">
    <property type="entry name" value="PilZ"/>
    <property type="match status" value="1"/>
</dbReference>
<comment type="caution">
    <text evidence="2">The sequence shown here is derived from an EMBL/GenBank/DDBJ whole genome shotgun (WGS) entry which is preliminary data.</text>
</comment>
<dbReference type="RefSeq" id="WP_233370524.1">
    <property type="nucleotide sequence ID" value="NZ_JAJTWU010000002.1"/>
</dbReference>
<evidence type="ECO:0000313" key="2">
    <source>
        <dbReference type="EMBL" id="MCE4553812.1"/>
    </source>
</evidence>
<dbReference type="InterPro" id="IPR009875">
    <property type="entry name" value="PilZ_domain"/>
</dbReference>
<dbReference type="Proteomes" id="UP001200741">
    <property type="component" value="Unassembled WGS sequence"/>
</dbReference>
<feature type="domain" description="PilZ" evidence="1">
    <location>
        <begin position="10"/>
        <end position="114"/>
    </location>
</feature>
<keyword evidence="3" id="KW-1185">Reference proteome</keyword>
<proteinExistence type="predicted"/>
<dbReference type="Gene3D" id="2.40.10.220">
    <property type="entry name" value="predicted glycosyltransferase like domains"/>
    <property type="match status" value="1"/>
</dbReference>
<sequence length="115" mass="11831">MDQPALPGKERRTTERKTLRTAAQLKLPSGHVVDARTLDIGKGGAGVVSDYNLVVGAKVAVRITLPVTSSGGVVFEATATVANCTLASKDGGFRLGLQFQPLETAAAAALKALLS</sequence>
<evidence type="ECO:0000259" key="1">
    <source>
        <dbReference type="Pfam" id="PF07238"/>
    </source>
</evidence>